<evidence type="ECO:0000256" key="1">
    <source>
        <dbReference type="ARBA" id="ARBA00008853"/>
    </source>
</evidence>
<evidence type="ECO:0000313" key="5">
    <source>
        <dbReference type="EMBL" id="KHL26233.1"/>
    </source>
</evidence>
<evidence type="ECO:0000259" key="4">
    <source>
        <dbReference type="Pfam" id="PF08450"/>
    </source>
</evidence>
<comment type="cofactor">
    <cofactor evidence="3">
        <name>Zn(2+)</name>
        <dbReference type="ChEBI" id="CHEBI:29105"/>
    </cofactor>
    <text evidence="3">Binds 1 divalent metal cation per subunit.</text>
</comment>
<dbReference type="Gene3D" id="2.120.10.30">
    <property type="entry name" value="TolB, C-terminal domain"/>
    <property type="match status" value="1"/>
</dbReference>
<feature type="binding site" evidence="3">
    <location>
        <position position="156"/>
    </location>
    <ligand>
        <name>a divalent metal cation</name>
        <dbReference type="ChEBI" id="CHEBI:60240"/>
    </ligand>
</feature>
<accession>A0A0B2BXE2</accession>
<dbReference type="InterPro" id="IPR005511">
    <property type="entry name" value="SMP-30"/>
</dbReference>
<evidence type="ECO:0000313" key="6">
    <source>
        <dbReference type="Proteomes" id="UP000030988"/>
    </source>
</evidence>
<comment type="caution">
    <text evidence="5">The sequence shown here is derived from an EMBL/GenBank/DDBJ whole genome shotgun (WGS) entry which is preliminary data.</text>
</comment>
<keyword evidence="6" id="KW-1185">Reference proteome</keyword>
<feature type="active site" description="Proton donor/acceptor" evidence="2">
    <location>
        <position position="205"/>
    </location>
</feature>
<dbReference type="GO" id="GO:0019853">
    <property type="term" value="P:L-ascorbic acid biosynthetic process"/>
    <property type="evidence" value="ECO:0007669"/>
    <property type="project" value="TreeGrafter"/>
</dbReference>
<feature type="binding site" evidence="3">
    <location>
        <position position="205"/>
    </location>
    <ligand>
        <name>a divalent metal cation</name>
        <dbReference type="ChEBI" id="CHEBI:60240"/>
    </ligand>
</feature>
<feature type="binding site" evidence="3">
    <location>
        <position position="109"/>
    </location>
    <ligand>
        <name>substrate</name>
    </ligand>
</feature>
<feature type="domain" description="SMP-30/Gluconolactonase/LRE-like region" evidence="4">
    <location>
        <begin position="19"/>
        <end position="263"/>
    </location>
</feature>
<feature type="binding site" evidence="3">
    <location>
        <position position="21"/>
    </location>
    <ligand>
        <name>a divalent metal cation</name>
        <dbReference type="ChEBI" id="CHEBI:60240"/>
    </ligand>
</feature>
<dbReference type="EMBL" id="JTDN01000001">
    <property type="protein sequence ID" value="KHL26233.1"/>
    <property type="molecule type" value="Genomic_DNA"/>
</dbReference>
<feature type="binding site" evidence="3">
    <location>
        <position position="111"/>
    </location>
    <ligand>
        <name>substrate</name>
    </ligand>
</feature>
<comment type="similarity">
    <text evidence="1">Belongs to the SMP-30/CGR1 family.</text>
</comment>
<reference evidence="5 6" key="1">
    <citation type="submission" date="2014-11" db="EMBL/GenBank/DDBJ databases">
        <title>Draft genome sequence of Kirrobacter mercurialis.</title>
        <authorList>
            <person name="Coil D.A."/>
            <person name="Eisen J.A."/>
        </authorList>
    </citation>
    <scope>NUCLEOTIDE SEQUENCE [LARGE SCALE GENOMIC DNA]</scope>
    <source>
        <strain evidence="5 6">Coronado</strain>
    </source>
</reference>
<dbReference type="SUPFAM" id="SSF63829">
    <property type="entry name" value="Calcium-dependent phosphotriesterase"/>
    <property type="match status" value="1"/>
</dbReference>
<dbReference type="GO" id="GO:0004341">
    <property type="term" value="F:gluconolactonase activity"/>
    <property type="evidence" value="ECO:0007669"/>
    <property type="project" value="TreeGrafter"/>
</dbReference>
<gene>
    <name evidence="5" type="ORF">PK98_07065</name>
</gene>
<evidence type="ECO:0000256" key="3">
    <source>
        <dbReference type="PIRSR" id="PIRSR605511-2"/>
    </source>
</evidence>
<sequence>MTQVQLGEPRVVWDLGATLGEGPVWLDSDPVGSGGALWFVDIKAPAIHRYDPATGDRRSWVAPSPVGFCLPAADGSFVAGLKTGLARFDPVAGTFTPLHDPEPGMPDNRLNDGHVDQQGRLWFGTMHDPEDEATGRIYRYDGASAIAVTDPVIVSNGPAVSPEGGTLYHVDTLGSTIYAAELAPDGTVGEERVFVRIAQGGGFPDGVIVDAEGCLWVGLFGGGQIRRYSPLGDLMETIPLPVSAITKVAFGGPDRRTLFATTASVHLDEEGREREPLAGHLFALPVAVAGLPPVRIALPS</sequence>
<dbReference type="STRING" id="1572751.PK98_07065"/>
<dbReference type="Proteomes" id="UP000030988">
    <property type="component" value="Unassembled WGS sequence"/>
</dbReference>
<dbReference type="RefSeq" id="WP_039095324.1">
    <property type="nucleotide sequence ID" value="NZ_JTDN01000001.1"/>
</dbReference>
<dbReference type="OrthoDB" id="2633250at2"/>
<dbReference type="InterPro" id="IPR011042">
    <property type="entry name" value="6-blade_b-propeller_TolB-like"/>
</dbReference>
<organism evidence="5 6">
    <name type="scientific">Croceibacterium mercuriale</name>
    <dbReference type="NCBI Taxonomy" id="1572751"/>
    <lineage>
        <taxon>Bacteria</taxon>
        <taxon>Pseudomonadati</taxon>
        <taxon>Pseudomonadota</taxon>
        <taxon>Alphaproteobacteria</taxon>
        <taxon>Sphingomonadales</taxon>
        <taxon>Erythrobacteraceae</taxon>
        <taxon>Croceibacterium</taxon>
    </lineage>
</organism>
<evidence type="ECO:0000256" key="2">
    <source>
        <dbReference type="PIRSR" id="PIRSR605511-1"/>
    </source>
</evidence>
<keyword evidence="3" id="KW-0479">Metal-binding</keyword>
<proteinExistence type="inferred from homology"/>
<dbReference type="AlphaFoldDB" id="A0A0B2BXE2"/>
<dbReference type="InterPro" id="IPR013658">
    <property type="entry name" value="SGL"/>
</dbReference>
<name>A0A0B2BXE2_9SPHN</name>
<dbReference type="PANTHER" id="PTHR10907">
    <property type="entry name" value="REGUCALCIN"/>
    <property type="match status" value="1"/>
</dbReference>
<dbReference type="GO" id="GO:0005509">
    <property type="term" value="F:calcium ion binding"/>
    <property type="evidence" value="ECO:0007669"/>
    <property type="project" value="TreeGrafter"/>
</dbReference>
<dbReference type="PANTHER" id="PTHR10907:SF47">
    <property type="entry name" value="REGUCALCIN"/>
    <property type="match status" value="1"/>
</dbReference>
<dbReference type="PRINTS" id="PR01790">
    <property type="entry name" value="SMP30FAMILY"/>
</dbReference>
<protein>
    <submittedName>
        <fullName evidence="5">Gluconolaconase</fullName>
    </submittedName>
</protein>
<dbReference type="Pfam" id="PF08450">
    <property type="entry name" value="SGL"/>
    <property type="match status" value="1"/>
</dbReference>
<keyword evidence="3" id="KW-0862">Zinc</keyword>